<proteinExistence type="predicted"/>
<accession>A0A1H9IYT0</accession>
<feature type="domain" description="N-acetyltransferase" evidence="1">
    <location>
        <begin position="34"/>
        <end position="178"/>
    </location>
</feature>
<organism evidence="2 3">
    <name type="scientific">Neolewinella agarilytica</name>
    <dbReference type="NCBI Taxonomy" id="478744"/>
    <lineage>
        <taxon>Bacteria</taxon>
        <taxon>Pseudomonadati</taxon>
        <taxon>Bacteroidota</taxon>
        <taxon>Saprospiria</taxon>
        <taxon>Saprospirales</taxon>
        <taxon>Lewinellaceae</taxon>
        <taxon>Neolewinella</taxon>
    </lineage>
</organism>
<keyword evidence="2" id="KW-0808">Transferase</keyword>
<reference evidence="3" key="1">
    <citation type="submission" date="2016-10" db="EMBL/GenBank/DDBJ databases">
        <authorList>
            <person name="Varghese N."/>
            <person name="Submissions S."/>
        </authorList>
    </citation>
    <scope>NUCLEOTIDE SEQUENCE [LARGE SCALE GENOMIC DNA]</scope>
    <source>
        <strain evidence="3">DSM 24740</strain>
    </source>
</reference>
<dbReference type="Gene3D" id="3.40.630.30">
    <property type="match status" value="1"/>
</dbReference>
<dbReference type="Proteomes" id="UP000199021">
    <property type="component" value="Unassembled WGS sequence"/>
</dbReference>
<evidence type="ECO:0000313" key="3">
    <source>
        <dbReference type="Proteomes" id="UP000199021"/>
    </source>
</evidence>
<dbReference type="EMBL" id="FOFB01000016">
    <property type="protein sequence ID" value="SEQ79555.1"/>
    <property type="molecule type" value="Genomic_DNA"/>
</dbReference>
<dbReference type="PROSITE" id="PS51186">
    <property type="entry name" value="GNAT"/>
    <property type="match status" value="1"/>
</dbReference>
<dbReference type="InParanoid" id="A0A1H9IYT0"/>
<evidence type="ECO:0000259" key="1">
    <source>
        <dbReference type="PROSITE" id="PS51186"/>
    </source>
</evidence>
<dbReference type="InterPro" id="IPR000182">
    <property type="entry name" value="GNAT_dom"/>
</dbReference>
<sequence>MFVPPTSVGGLIIPPTEVGGTNGGTSMNITYLSLPYAKLTLDQLYAILRLRAEVFVVEQDCVYQDLDDKDPSAIHLMGMTEDGRLAAYTRIVDKGVSYAEYASIGRVITAPFARGKGLGRPLMQESLRVLFQAFGQQKVKISAQAHLQGYYESVGFKPVGEGYDEDGIPHIGMVYAAKSQMLSLTKKHLVILFLGLLLMNNRELISQPDLDDLLLHQDFEIQDFEGENSKIVYTNSFLVDRHNANLETINGEFLSVLSNLFAKRGDLLYWKEPIRLRDKFSLTIKTFDPSKIDTLIEKLLKVVKTKAVYKKTVTMYSIIVVSDGTVVFSNNLGSNDNRSKHLHKIMIEEICEEFGIPFPDWNTKHDFIYSSTLGFTGVIHAIENRKAAKMIPADAKVILKKDVADMYELTEL</sequence>
<dbReference type="STRING" id="478744.SAMN05444359_1165"/>
<keyword evidence="3" id="KW-1185">Reference proteome</keyword>
<dbReference type="SUPFAM" id="SSF55729">
    <property type="entry name" value="Acyl-CoA N-acyltransferases (Nat)"/>
    <property type="match status" value="1"/>
</dbReference>
<dbReference type="Pfam" id="PF13673">
    <property type="entry name" value="Acetyltransf_10"/>
    <property type="match status" value="1"/>
</dbReference>
<dbReference type="GO" id="GO:0016747">
    <property type="term" value="F:acyltransferase activity, transferring groups other than amino-acyl groups"/>
    <property type="evidence" value="ECO:0007669"/>
    <property type="project" value="InterPro"/>
</dbReference>
<dbReference type="RefSeq" id="WP_245748572.1">
    <property type="nucleotide sequence ID" value="NZ_FOFB01000016.1"/>
</dbReference>
<gene>
    <name evidence="2" type="ORF">SAMN05444359_1165</name>
</gene>
<dbReference type="InterPro" id="IPR016181">
    <property type="entry name" value="Acyl_CoA_acyltransferase"/>
</dbReference>
<dbReference type="CDD" id="cd04301">
    <property type="entry name" value="NAT_SF"/>
    <property type="match status" value="1"/>
</dbReference>
<keyword evidence="2" id="KW-0012">Acyltransferase</keyword>
<protein>
    <submittedName>
        <fullName evidence="2">Predicted N-acyltransferase, GNAT family</fullName>
    </submittedName>
</protein>
<name>A0A1H9IYT0_9BACT</name>
<dbReference type="AlphaFoldDB" id="A0A1H9IYT0"/>
<evidence type="ECO:0000313" key="2">
    <source>
        <dbReference type="EMBL" id="SEQ79555.1"/>
    </source>
</evidence>